<accession>A0A0A8XY50</accession>
<sequence length="88" mass="10396">MADIMFQFLNLTQFFPPSQWMPGTFFYYVKTLNFRSNPLPLTTNITERQLCMSAVSLLALKVKIWQLLLNTTMSRYNLTQKPRGRKMI</sequence>
<dbReference type="AlphaFoldDB" id="A0A0A8XY50"/>
<evidence type="ECO:0000313" key="1">
    <source>
        <dbReference type="EMBL" id="JAD17683.1"/>
    </source>
</evidence>
<proteinExistence type="predicted"/>
<dbReference type="EMBL" id="GBRH01280212">
    <property type="protein sequence ID" value="JAD17683.1"/>
    <property type="molecule type" value="Transcribed_RNA"/>
</dbReference>
<reference evidence="1" key="2">
    <citation type="journal article" date="2015" name="Data Brief">
        <title>Shoot transcriptome of the giant reed, Arundo donax.</title>
        <authorList>
            <person name="Barrero R.A."/>
            <person name="Guerrero F.D."/>
            <person name="Moolhuijzen P."/>
            <person name="Goolsby J.A."/>
            <person name="Tidwell J."/>
            <person name="Bellgard S.E."/>
            <person name="Bellgard M.I."/>
        </authorList>
    </citation>
    <scope>NUCLEOTIDE SEQUENCE</scope>
    <source>
        <tissue evidence="1">Shoot tissue taken approximately 20 cm above the soil surface</tissue>
    </source>
</reference>
<reference evidence="1" key="1">
    <citation type="submission" date="2014-09" db="EMBL/GenBank/DDBJ databases">
        <authorList>
            <person name="Magalhaes I.L.F."/>
            <person name="Oliveira U."/>
            <person name="Santos F.R."/>
            <person name="Vidigal T.H.D.A."/>
            <person name="Brescovit A.D."/>
            <person name="Santos A.J."/>
        </authorList>
    </citation>
    <scope>NUCLEOTIDE SEQUENCE</scope>
    <source>
        <tissue evidence="1">Shoot tissue taken approximately 20 cm above the soil surface</tissue>
    </source>
</reference>
<protein>
    <submittedName>
        <fullName evidence="1">Uncharacterized protein</fullName>
    </submittedName>
</protein>
<organism evidence="1">
    <name type="scientific">Arundo donax</name>
    <name type="common">Giant reed</name>
    <name type="synonym">Donax arundinaceus</name>
    <dbReference type="NCBI Taxonomy" id="35708"/>
    <lineage>
        <taxon>Eukaryota</taxon>
        <taxon>Viridiplantae</taxon>
        <taxon>Streptophyta</taxon>
        <taxon>Embryophyta</taxon>
        <taxon>Tracheophyta</taxon>
        <taxon>Spermatophyta</taxon>
        <taxon>Magnoliopsida</taxon>
        <taxon>Liliopsida</taxon>
        <taxon>Poales</taxon>
        <taxon>Poaceae</taxon>
        <taxon>PACMAD clade</taxon>
        <taxon>Arundinoideae</taxon>
        <taxon>Arundineae</taxon>
        <taxon>Arundo</taxon>
    </lineage>
</organism>
<name>A0A0A8XY50_ARUDO</name>